<gene>
    <name evidence="3" type="ordered locus">TOL2_C32940</name>
</gene>
<dbReference type="PROSITE" id="PS50983">
    <property type="entry name" value="FE_B12_PBP"/>
    <property type="match status" value="1"/>
</dbReference>
<proteinExistence type="predicted"/>
<dbReference type="InterPro" id="IPR050902">
    <property type="entry name" value="ABC_Transporter_SBP"/>
</dbReference>
<keyword evidence="1" id="KW-0812">Transmembrane</keyword>
<dbReference type="EMBL" id="FO203503">
    <property type="protein sequence ID" value="CCK81451.1"/>
    <property type="molecule type" value="Genomic_DNA"/>
</dbReference>
<accession>K0NJ09</accession>
<feature type="domain" description="Fe/B12 periplasmic-binding" evidence="2">
    <location>
        <begin position="56"/>
        <end position="338"/>
    </location>
</feature>
<dbReference type="AlphaFoldDB" id="K0NJ09"/>
<dbReference type="InterPro" id="IPR002491">
    <property type="entry name" value="ABC_transptr_periplasmic_BD"/>
</dbReference>
<evidence type="ECO:0000313" key="4">
    <source>
        <dbReference type="Proteomes" id="UP000007347"/>
    </source>
</evidence>
<keyword evidence="1" id="KW-1133">Transmembrane helix</keyword>
<dbReference type="HOGENOM" id="CLU_038034_2_0_7"/>
<evidence type="ECO:0000259" key="2">
    <source>
        <dbReference type="PROSITE" id="PS50983"/>
    </source>
</evidence>
<name>K0NJ09_DESTT</name>
<evidence type="ECO:0000256" key="1">
    <source>
        <dbReference type="SAM" id="Phobius"/>
    </source>
</evidence>
<dbReference type="PANTHER" id="PTHR30535:SF34">
    <property type="entry name" value="MOLYBDATE-BINDING PROTEIN MOLA"/>
    <property type="match status" value="1"/>
</dbReference>
<dbReference type="Gene3D" id="3.40.50.1980">
    <property type="entry name" value="Nitrogenase molybdenum iron protein domain"/>
    <property type="match status" value="2"/>
</dbReference>
<keyword evidence="4" id="KW-1185">Reference proteome</keyword>
<protein>
    <submittedName>
        <fullName evidence="3">Iron(III) ABC transporter, solute-binding protein</fullName>
    </submittedName>
</protein>
<evidence type="ECO:0000313" key="3">
    <source>
        <dbReference type="EMBL" id="CCK81451.1"/>
    </source>
</evidence>
<dbReference type="PANTHER" id="PTHR30535">
    <property type="entry name" value="VITAMIN B12-BINDING PROTEIN"/>
    <property type="match status" value="1"/>
</dbReference>
<dbReference type="Pfam" id="PF01497">
    <property type="entry name" value="Peripla_BP_2"/>
    <property type="match status" value="1"/>
</dbReference>
<organism evidence="3 4">
    <name type="scientific">Desulfobacula toluolica (strain DSM 7467 / Tol2)</name>
    <dbReference type="NCBI Taxonomy" id="651182"/>
    <lineage>
        <taxon>Bacteria</taxon>
        <taxon>Pseudomonadati</taxon>
        <taxon>Thermodesulfobacteriota</taxon>
        <taxon>Desulfobacteria</taxon>
        <taxon>Desulfobacterales</taxon>
        <taxon>Desulfobacteraceae</taxon>
        <taxon>Desulfobacula</taxon>
    </lineage>
</organism>
<keyword evidence="1" id="KW-0472">Membrane</keyword>
<sequence length="377" mass="43514">MKEEFMLRENNVLKLYGLFLLFFIFFVTGNAIGRQNEITIIDAMGREVTIKQPVNRIAFSGTCIAEALRLIGVWNKVVGRGYMVIPDKHLYPDIEKLTVIAMEPPGPYNINCEKLLELDVDLLITMSFSFEGFKGMNDKIKSRTKVIALDMFQPDTIKKNFEILGKIFNEEKKSMDYLNWSENVMNKIVNKTSKLSLAQRKKYFFKWSFGGFDEIRTLSDKFSGMTKVNEILGGINIAADLNRAWGGILDPEWLIQQDLDIIICQDTILNGYGIGVDNNEVIRSYRKKVMGLSVLASSKAVKNKKVYMISPQFMHSSGFVIYFAYLAKWFHPDLFHDFDPESIHQEYLTRFMDVDYNLKKHGVFVYPYSTDATRFDQ</sequence>
<feature type="transmembrane region" description="Helical" evidence="1">
    <location>
        <begin position="12"/>
        <end position="32"/>
    </location>
</feature>
<dbReference type="STRING" id="651182.TOL2_C32940"/>
<reference evidence="3 4" key="1">
    <citation type="journal article" date="2013" name="Environ. Microbiol.">
        <title>Complete genome, catabolic sub-proteomes and key-metabolites of Desulfobacula toluolica Tol2, a marine, aromatic compound-degrading, sulfate-reducing bacterium.</title>
        <authorList>
            <person name="Wohlbrand L."/>
            <person name="Jacob J.H."/>
            <person name="Kube M."/>
            <person name="Mussmann M."/>
            <person name="Jarling R."/>
            <person name="Beck A."/>
            <person name="Amann R."/>
            <person name="Wilkes H."/>
            <person name="Reinhardt R."/>
            <person name="Rabus R."/>
        </authorList>
    </citation>
    <scope>NUCLEOTIDE SEQUENCE [LARGE SCALE GENOMIC DNA]</scope>
    <source>
        <strain evidence="4">DSM 7467 / Tol2</strain>
    </source>
</reference>
<dbReference type="SUPFAM" id="SSF53807">
    <property type="entry name" value="Helical backbone' metal receptor"/>
    <property type="match status" value="1"/>
</dbReference>
<dbReference type="Proteomes" id="UP000007347">
    <property type="component" value="Chromosome"/>
</dbReference>
<dbReference type="KEGG" id="dto:TOL2_C32940"/>